<dbReference type="RefSeq" id="WP_396767739.1">
    <property type="nucleotide sequence ID" value="NZ_JBITLA010000001.1"/>
</dbReference>
<organism evidence="1 2">
    <name type="scientific">Micromonospora maritima</name>
    <dbReference type="NCBI Taxonomy" id="986711"/>
    <lineage>
        <taxon>Bacteria</taxon>
        <taxon>Bacillati</taxon>
        <taxon>Actinomycetota</taxon>
        <taxon>Actinomycetes</taxon>
        <taxon>Micromonosporales</taxon>
        <taxon>Micromonosporaceae</taxon>
        <taxon>Micromonospora</taxon>
    </lineage>
</organism>
<name>A0ABW7ZH27_9ACTN</name>
<dbReference type="Proteomes" id="UP001612812">
    <property type="component" value="Unassembled WGS sequence"/>
</dbReference>
<keyword evidence="2" id="KW-1185">Reference proteome</keyword>
<gene>
    <name evidence="1" type="ORF">ACIBP4_07460</name>
</gene>
<accession>A0ABW7ZH27</accession>
<protein>
    <recommendedName>
        <fullName evidence="3">Apea-like HEPN domain-containing protein</fullName>
    </recommendedName>
</protein>
<reference evidence="1 2" key="1">
    <citation type="submission" date="2024-10" db="EMBL/GenBank/DDBJ databases">
        <title>The Natural Products Discovery Center: Release of the First 8490 Sequenced Strains for Exploring Actinobacteria Biosynthetic Diversity.</title>
        <authorList>
            <person name="Kalkreuter E."/>
            <person name="Kautsar S.A."/>
            <person name="Yang D."/>
            <person name="Bader C.D."/>
            <person name="Teijaro C.N."/>
            <person name="Fluegel L."/>
            <person name="Davis C.M."/>
            <person name="Simpson J.R."/>
            <person name="Lauterbach L."/>
            <person name="Steele A.D."/>
            <person name="Gui C."/>
            <person name="Meng S."/>
            <person name="Li G."/>
            <person name="Viehrig K."/>
            <person name="Ye F."/>
            <person name="Su P."/>
            <person name="Kiefer A.F."/>
            <person name="Nichols A."/>
            <person name="Cepeda A.J."/>
            <person name="Yan W."/>
            <person name="Fan B."/>
            <person name="Jiang Y."/>
            <person name="Adhikari A."/>
            <person name="Zheng C.-J."/>
            <person name="Schuster L."/>
            <person name="Cowan T.M."/>
            <person name="Smanski M.J."/>
            <person name="Chevrette M.G."/>
            <person name="De Carvalho L.P.S."/>
            <person name="Shen B."/>
        </authorList>
    </citation>
    <scope>NUCLEOTIDE SEQUENCE [LARGE SCALE GENOMIC DNA]</scope>
    <source>
        <strain evidence="1 2">NPDC049845</strain>
    </source>
</reference>
<proteinExistence type="predicted"/>
<evidence type="ECO:0008006" key="3">
    <source>
        <dbReference type="Google" id="ProtNLM"/>
    </source>
</evidence>
<evidence type="ECO:0000313" key="1">
    <source>
        <dbReference type="EMBL" id="MFI7262121.1"/>
    </source>
</evidence>
<dbReference type="EMBL" id="JBITLE010000002">
    <property type="protein sequence ID" value="MFI7262121.1"/>
    <property type="molecule type" value="Genomic_DNA"/>
</dbReference>
<comment type="caution">
    <text evidence="1">The sequence shown here is derived from an EMBL/GenBank/DDBJ whole genome shotgun (WGS) entry which is preliminary data.</text>
</comment>
<sequence length="392" mass="43080">MSVTFHVALLLGSEDTYADRPATMLNQEGELDGWNFRLSAGGISESVREYITTRPPLLDALLNGVFGHAPKEWIESSDPIAARDNAIAEAAAEYSFSPPWDDNERLFTTIEVWKQVSVSLDPERGTHRYFWYDLGSAEQVLQESYSGGVEAAQAILASLLPQMGESQLFHNWKTPLRWLEVDGARRCLIPTFSAHAGAVVRRASSEGLIQRLAAVSVPQALTPDIKRRLGTIGRWHTAAAAEDDPFRRFLWHFAGLEVVSKAVSVAGRSVLSALLSYGSAAAGTELVIRELLWPSQDDGRDPNRNLVFSFSAMAVLLSPHTAAVDLQAFRTIARYRNQIHGGALDPAAAPLREIIDLWRRYSPLAAEFLISPGSLPPRNNGNLVAQREPQTG</sequence>
<evidence type="ECO:0000313" key="2">
    <source>
        <dbReference type="Proteomes" id="UP001612812"/>
    </source>
</evidence>